<evidence type="ECO:0000313" key="1">
    <source>
        <dbReference type="EMBL" id="RXR28963.1"/>
    </source>
</evidence>
<dbReference type="Proteomes" id="UP000290958">
    <property type="component" value="Unassembled WGS sequence"/>
</dbReference>
<organism evidence="1 2">
    <name type="scientific">Sphingobium fluviale</name>
    <dbReference type="NCBI Taxonomy" id="2506423"/>
    <lineage>
        <taxon>Bacteria</taxon>
        <taxon>Pseudomonadati</taxon>
        <taxon>Pseudomonadota</taxon>
        <taxon>Alphaproteobacteria</taxon>
        <taxon>Sphingomonadales</taxon>
        <taxon>Sphingomonadaceae</taxon>
        <taxon>Sphingobium</taxon>
    </lineage>
</organism>
<evidence type="ECO:0000313" key="2">
    <source>
        <dbReference type="Proteomes" id="UP000290958"/>
    </source>
</evidence>
<reference evidence="2" key="1">
    <citation type="submission" date="2019-01" db="EMBL/GenBank/DDBJ databases">
        <title>Cytophagaceae bacterium strain CAR-16.</title>
        <authorList>
            <person name="Chen W.-M."/>
        </authorList>
    </citation>
    <scope>NUCLEOTIDE SEQUENCE [LARGE SCALE GENOMIC DNA]</scope>
    <source>
        <strain evidence="2">CHR27</strain>
    </source>
</reference>
<protein>
    <submittedName>
        <fullName evidence="1">Uncharacterized protein</fullName>
    </submittedName>
</protein>
<keyword evidence="2" id="KW-1185">Reference proteome</keyword>
<dbReference type="OrthoDB" id="7573813at2"/>
<accession>A0A4Q1KGX4</accession>
<dbReference type="AlphaFoldDB" id="A0A4Q1KGX4"/>
<gene>
    <name evidence="1" type="ORF">EQG66_07750</name>
</gene>
<sequence length="88" mass="9912">MIARFRLWLISMMVALDQCAHTFFAGPKYVIFGGRRPNTDETISSRVGRAALAGKRWGLMCEAAIDALFRLLGDGPGHCRRNIEWDEV</sequence>
<dbReference type="RefSeq" id="WP_129404027.1">
    <property type="nucleotide sequence ID" value="NZ_SBKP01000006.1"/>
</dbReference>
<comment type="caution">
    <text evidence="1">The sequence shown here is derived from an EMBL/GenBank/DDBJ whole genome shotgun (WGS) entry which is preliminary data.</text>
</comment>
<proteinExistence type="predicted"/>
<name>A0A4Q1KGX4_9SPHN</name>
<dbReference type="EMBL" id="SBKP01000006">
    <property type="protein sequence ID" value="RXR28963.1"/>
    <property type="molecule type" value="Genomic_DNA"/>
</dbReference>